<dbReference type="Pfam" id="PF00583">
    <property type="entry name" value="Acetyltransf_1"/>
    <property type="match status" value="1"/>
</dbReference>
<dbReference type="GO" id="GO:0016747">
    <property type="term" value="F:acyltransferase activity, transferring groups other than amino-acyl groups"/>
    <property type="evidence" value="ECO:0007669"/>
    <property type="project" value="InterPro"/>
</dbReference>
<comment type="caution">
    <text evidence="2">The sequence shown here is derived from an EMBL/GenBank/DDBJ whole genome shotgun (WGS) entry which is preliminary data.</text>
</comment>
<dbReference type="InterPro" id="IPR000182">
    <property type="entry name" value="GNAT_dom"/>
</dbReference>
<protein>
    <submittedName>
        <fullName evidence="2">GNAT family N-acetyltransferase</fullName>
    </submittedName>
</protein>
<evidence type="ECO:0000313" key="3">
    <source>
        <dbReference type="Proteomes" id="UP000095329"/>
    </source>
</evidence>
<evidence type="ECO:0000313" key="2">
    <source>
        <dbReference type="EMBL" id="OEJ98404.1"/>
    </source>
</evidence>
<dbReference type="PANTHER" id="PTHR43617">
    <property type="entry name" value="L-AMINO ACID N-ACETYLTRANSFERASE"/>
    <property type="match status" value="1"/>
</dbReference>
<feature type="domain" description="N-acetyltransferase" evidence="1">
    <location>
        <begin position="14"/>
        <end position="158"/>
    </location>
</feature>
<evidence type="ECO:0000259" key="1">
    <source>
        <dbReference type="PROSITE" id="PS51186"/>
    </source>
</evidence>
<organism evidence="2 3">
    <name type="scientific">Streptomyces thermolilacinus SPC6</name>
    <dbReference type="NCBI Taxonomy" id="1306406"/>
    <lineage>
        <taxon>Bacteria</taxon>
        <taxon>Bacillati</taxon>
        <taxon>Actinomycetota</taxon>
        <taxon>Actinomycetes</taxon>
        <taxon>Kitasatosporales</taxon>
        <taxon>Streptomycetaceae</taxon>
        <taxon>Streptomyces</taxon>
    </lineage>
</organism>
<dbReference type="Proteomes" id="UP000095329">
    <property type="component" value="Unassembled WGS sequence"/>
</dbReference>
<dbReference type="Gene3D" id="3.40.630.30">
    <property type="match status" value="1"/>
</dbReference>
<dbReference type="PROSITE" id="PS51186">
    <property type="entry name" value="GNAT"/>
    <property type="match status" value="1"/>
</dbReference>
<reference evidence="2 3" key="1">
    <citation type="journal article" date="2013" name="Genome Announc.">
        <title>Genome Sequence of Streptomyces violaceusniger Strain SPC6, a Halotolerant Streptomycete That Exhibits Rapid Growth and Development.</title>
        <authorList>
            <person name="Chen X."/>
            <person name="Zhang B."/>
            <person name="Zhang W."/>
            <person name="Wu X."/>
            <person name="Zhang M."/>
            <person name="Chen T."/>
            <person name="Liu G."/>
            <person name="Dyson P."/>
        </authorList>
    </citation>
    <scope>NUCLEOTIDE SEQUENCE [LARGE SCALE GENOMIC DNA]</scope>
    <source>
        <strain evidence="2 3">SPC6</strain>
    </source>
</reference>
<dbReference type="CDD" id="cd04301">
    <property type="entry name" value="NAT_SF"/>
    <property type="match status" value="1"/>
</dbReference>
<name>A0A1D3E1F5_9ACTN</name>
<dbReference type="RefSeq" id="WP_028964582.1">
    <property type="nucleotide sequence ID" value="NZ_ASHX02000001.1"/>
</dbReference>
<sequence>MIDHGLTDRAGRGVALHEMDDDNWRDVADVAPLDDQRRFAPALAARYLLLSARGQVWTSLAVCADGAVVGHVMWARDDEDGTYWVGGMLIDGPQQGKGTGRAAVRTLLAWLAERDDCEEIRLSYDPDNVTAERLYSSLGFRRTADTEGDEVVAALPARAARLG</sequence>
<dbReference type="InterPro" id="IPR050276">
    <property type="entry name" value="MshD_Acetyltransferase"/>
</dbReference>
<accession>A0A1D3E1F5</accession>
<dbReference type="OrthoDB" id="3526335at2"/>
<dbReference type="InterPro" id="IPR016181">
    <property type="entry name" value="Acyl_CoA_acyltransferase"/>
</dbReference>
<gene>
    <name evidence="2" type="ORF">J116_027030</name>
</gene>
<dbReference type="SUPFAM" id="SSF55729">
    <property type="entry name" value="Acyl-CoA N-acyltransferases (Nat)"/>
    <property type="match status" value="1"/>
</dbReference>
<proteinExistence type="predicted"/>
<dbReference type="EMBL" id="ASHX02000001">
    <property type="protein sequence ID" value="OEJ98404.1"/>
    <property type="molecule type" value="Genomic_DNA"/>
</dbReference>
<dbReference type="STRING" id="1306406.J116_027030"/>
<dbReference type="AlphaFoldDB" id="A0A1D3E1F5"/>
<keyword evidence="3" id="KW-1185">Reference proteome</keyword>
<dbReference type="eggNOG" id="COG0456">
    <property type="taxonomic scope" value="Bacteria"/>
</dbReference>